<reference evidence="4" key="1">
    <citation type="submission" date="2015-09" db="EMBL/GenBank/DDBJ databases">
        <title>Prevalence of NDMs in South Africa.</title>
        <authorList>
            <person name="Osei Sekyere J."/>
            <person name="Govinden U."/>
            <person name="Essack S."/>
            <person name="Haldorsen B."/>
            <person name="Samuelsen O."/>
            <person name="Aasnaes B."/>
            <person name="Sundsfjord A."/>
        </authorList>
    </citation>
    <scope>NUCLEOTIDE SEQUENCE [LARGE SCALE GENOMIC DNA]</scope>
    <source>
        <strain evidence="4">ST62:944112508</strain>
    </source>
</reference>
<dbReference type="RefSeq" id="WP_008324517.1">
    <property type="nucleotide sequence ID" value="NZ_CP038653.1"/>
</dbReference>
<reference evidence="2" key="4">
    <citation type="submission" date="2020-09" db="EMBL/GenBank/DDBJ databases">
        <authorList>
            <consortium name="NCBI Pathogen Detection Project"/>
        </authorList>
    </citation>
    <scope>NUCLEOTIDE SEQUENCE</scope>
    <source>
        <strain evidence="2">O50</strain>
    </source>
</reference>
<reference evidence="3 4" key="2">
    <citation type="journal article" date="2017" name="PLoS ONE">
        <title>Genomic and phenotypic characterisation of fluoroquinolone resistance mechanisms in Enterobacteriaceae in Durban, South Africa.</title>
        <authorList>
            <person name="Osei Sekyere J."/>
            <person name="Amoako D.G."/>
        </authorList>
    </citation>
    <scope>NUCLEOTIDE SEQUENCE [LARGE SCALE GENOMIC DNA]</scope>
    <source>
        <strain evidence="3 4">ST62:944112508</strain>
    </source>
</reference>
<organism evidence="2">
    <name type="scientific">Citrobacter freundii</name>
    <dbReference type="NCBI Taxonomy" id="546"/>
    <lineage>
        <taxon>Bacteria</taxon>
        <taxon>Pseudomonadati</taxon>
        <taxon>Pseudomonadota</taxon>
        <taxon>Gammaproteobacteria</taxon>
        <taxon>Enterobacterales</taxon>
        <taxon>Enterobacteriaceae</taxon>
        <taxon>Citrobacter</taxon>
        <taxon>Citrobacter freundii complex</taxon>
    </lineage>
</organism>
<comment type="similarity">
    <text evidence="1">Belongs to the YeeT/YkfH/YpjJ family.</text>
</comment>
<evidence type="ECO:0000313" key="4">
    <source>
        <dbReference type="Proteomes" id="UP000050520"/>
    </source>
</evidence>
<dbReference type="Proteomes" id="UP000855471">
    <property type="component" value="Unassembled WGS sequence"/>
</dbReference>
<evidence type="ECO:0000256" key="1">
    <source>
        <dbReference type="ARBA" id="ARBA00009029"/>
    </source>
</evidence>
<name>A0A0P8I644_CITFR</name>
<evidence type="ECO:0000313" key="2">
    <source>
        <dbReference type="EMBL" id="HAT3900713.1"/>
    </source>
</evidence>
<protein>
    <submittedName>
        <fullName evidence="2">DUF987 domain-containing protein</fullName>
    </submittedName>
</protein>
<evidence type="ECO:0000313" key="3">
    <source>
        <dbReference type="EMBL" id="KPR53575.1"/>
    </source>
</evidence>
<comment type="caution">
    <text evidence="2">The sequence shown here is derived from an EMBL/GenBank/DDBJ whole genome shotgun (WGS) entry which is preliminary data.</text>
</comment>
<reference evidence="2" key="3">
    <citation type="journal article" date="2018" name="Genome Biol.">
        <title>SKESA: strategic k-mer extension for scrupulous assemblies.</title>
        <authorList>
            <person name="Souvorov A."/>
            <person name="Agarwala R."/>
            <person name="Lipman D.J."/>
        </authorList>
    </citation>
    <scope>NUCLEOTIDE SEQUENCE</scope>
    <source>
        <strain evidence="2">O50</strain>
    </source>
</reference>
<dbReference type="Proteomes" id="UP000050520">
    <property type="component" value="Unassembled WGS sequence"/>
</dbReference>
<accession>A0A0P8I644</accession>
<dbReference type="Pfam" id="PF06174">
    <property type="entry name" value="DUF987"/>
    <property type="match status" value="1"/>
</dbReference>
<sequence length="75" mass="8895">MKIISKRRAMTIYRQHPESRIFRYCTGKYQWHGSVCHYTGRDVPDIAGVLAVYAERRQDRNGPYTCLMSITLNWQ</sequence>
<proteinExistence type="inferred from homology"/>
<dbReference type="EMBL" id="LJEB01000096">
    <property type="protein sequence ID" value="KPR53575.1"/>
    <property type="molecule type" value="Genomic_DNA"/>
</dbReference>
<dbReference type="AlphaFoldDB" id="A0A0P8I644"/>
<dbReference type="EMBL" id="DACSXJ010000070">
    <property type="protein sequence ID" value="HAT3900713.1"/>
    <property type="molecule type" value="Genomic_DNA"/>
</dbReference>
<gene>
    <name evidence="3" type="ORF">AN672_20070</name>
    <name evidence="2" type="ORF">I9Y29_005216</name>
</gene>
<dbReference type="InterPro" id="IPR009329">
    <property type="entry name" value="DUF987"/>
</dbReference>